<evidence type="ECO:0000313" key="1">
    <source>
        <dbReference type="EMBL" id="MBJ3763352.1"/>
    </source>
</evidence>
<keyword evidence="2" id="KW-1185">Reference proteome</keyword>
<accession>A0A934MA87</accession>
<dbReference type="AlphaFoldDB" id="A0A934MA87"/>
<organism evidence="1 2">
    <name type="scientific">Palleronia pontilimi</name>
    <dbReference type="NCBI Taxonomy" id="1964209"/>
    <lineage>
        <taxon>Bacteria</taxon>
        <taxon>Pseudomonadati</taxon>
        <taxon>Pseudomonadota</taxon>
        <taxon>Alphaproteobacteria</taxon>
        <taxon>Rhodobacterales</taxon>
        <taxon>Roseobacteraceae</taxon>
        <taxon>Palleronia</taxon>
    </lineage>
</organism>
<gene>
    <name evidence="1" type="ORF">ILP92_11405</name>
</gene>
<dbReference type="RefSeq" id="WP_198916523.1">
    <property type="nucleotide sequence ID" value="NZ_JAEKPD010000009.1"/>
</dbReference>
<proteinExistence type="predicted"/>
<sequence length="207" mass="22078">MQLIFAIAISFPTITTGQALTPEDLRAQIDAQTAQSDPFMDILNDPDSARSLAAVELMINSGDPRLMQMAIDFGLQSAAPPVRRAAVLGFLHTRPVLQVQVKLPEDRADELREGFRKGTGGSVLANGDAVYSVNVGDFDAENNCFVQKAGRRIACAVEVSPTGLTISAYSDYGAKSILNFNADGHLTGATSIDWVDGSFPTTLSITD</sequence>
<protein>
    <submittedName>
        <fullName evidence="1">Uncharacterized protein</fullName>
    </submittedName>
</protein>
<comment type="caution">
    <text evidence="1">The sequence shown here is derived from an EMBL/GenBank/DDBJ whole genome shotgun (WGS) entry which is preliminary data.</text>
</comment>
<reference evidence="1" key="1">
    <citation type="submission" date="2020-12" db="EMBL/GenBank/DDBJ databases">
        <title>Bacterial taxonomy.</title>
        <authorList>
            <person name="Pan X."/>
        </authorList>
    </citation>
    <scope>NUCLEOTIDE SEQUENCE</scope>
    <source>
        <strain evidence="1">KCTC 52957</strain>
    </source>
</reference>
<evidence type="ECO:0000313" key="2">
    <source>
        <dbReference type="Proteomes" id="UP000642488"/>
    </source>
</evidence>
<dbReference type="Proteomes" id="UP000642488">
    <property type="component" value="Unassembled WGS sequence"/>
</dbReference>
<dbReference type="EMBL" id="JAEKPD010000009">
    <property type="protein sequence ID" value="MBJ3763352.1"/>
    <property type="molecule type" value="Genomic_DNA"/>
</dbReference>
<name>A0A934MA87_9RHOB</name>